<keyword evidence="6" id="KW-1185">Reference proteome</keyword>
<feature type="compositionally biased region" description="Polar residues" evidence="3">
    <location>
        <begin position="208"/>
        <end position="217"/>
    </location>
</feature>
<dbReference type="PANTHER" id="PTHR47700:SF2">
    <property type="entry name" value="CHITINASE"/>
    <property type="match status" value="1"/>
</dbReference>
<dbReference type="OrthoDB" id="73875at2759"/>
<keyword evidence="2" id="KW-0843">Virulence</keyword>
<protein>
    <recommendedName>
        <fullName evidence="4">Peptidase S8/S53 domain-containing protein</fullName>
    </recommendedName>
</protein>
<evidence type="ECO:0000256" key="1">
    <source>
        <dbReference type="ARBA" id="ARBA00022669"/>
    </source>
</evidence>
<comment type="caution">
    <text evidence="5">The sequence shown here is derived from an EMBL/GenBank/DDBJ whole genome shotgun (WGS) entry which is preliminary data.</text>
</comment>
<dbReference type="CDD" id="cd00306">
    <property type="entry name" value="Peptidases_S8_S53"/>
    <property type="match status" value="1"/>
</dbReference>
<feature type="compositionally biased region" description="Acidic residues" evidence="3">
    <location>
        <begin position="1079"/>
        <end position="1101"/>
    </location>
</feature>
<feature type="region of interest" description="Disordered" evidence="3">
    <location>
        <begin position="969"/>
        <end position="1107"/>
    </location>
</feature>
<dbReference type="InterPro" id="IPR053214">
    <property type="entry name" value="LysM12-like"/>
</dbReference>
<dbReference type="InterPro" id="IPR036852">
    <property type="entry name" value="Peptidase_S8/S53_dom_sf"/>
</dbReference>
<dbReference type="PANTHER" id="PTHR47700">
    <property type="entry name" value="V CHITINASE, PUTATIVE (AFU_ORTHOLOGUE AFUA_6G13720)-RELATED"/>
    <property type="match status" value="1"/>
</dbReference>
<evidence type="ECO:0000256" key="2">
    <source>
        <dbReference type="ARBA" id="ARBA00023026"/>
    </source>
</evidence>
<reference evidence="5" key="1">
    <citation type="submission" date="2022-10" db="EMBL/GenBank/DDBJ databases">
        <title>Tapping the CABI collections for fungal endophytes: first genome assemblies for Collariella, Neodidymelliopsis, Ascochyta clinopodiicola, Didymella pomorum, Didymosphaeria variabile, Neocosmospora piperis and Neocucurbitaria cava.</title>
        <authorList>
            <person name="Hill R."/>
        </authorList>
    </citation>
    <scope>NUCLEOTIDE SEQUENCE</scope>
    <source>
        <strain evidence="5">IMI 356815</strain>
    </source>
</reference>
<dbReference type="Proteomes" id="UP001140513">
    <property type="component" value="Unassembled WGS sequence"/>
</dbReference>
<dbReference type="GO" id="GO:0006508">
    <property type="term" value="P:proteolysis"/>
    <property type="evidence" value="ECO:0007669"/>
    <property type="project" value="InterPro"/>
</dbReference>
<accession>A0A9W8XM89</accession>
<evidence type="ECO:0000259" key="4">
    <source>
        <dbReference type="Pfam" id="PF00082"/>
    </source>
</evidence>
<feature type="region of interest" description="Disordered" evidence="3">
    <location>
        <begin position="206"/>
        <end position="296"/>
    </location>
</feature>
<feature type="domain" description="Peptidase S8/S53" evidence="4">
    <location>
        <begin position="635"/>
        <end position="856"/>
    </location>
</feature>
<sequence>MRCLSYCSQKKGKCTDTGGYISNFEINEIIKQGGAMKKWYDKDSDSDYLVYDRVEWVAYMTDETKKRRAGEYKDLNFGGTTDWAIDLQGEGTKANSGQVVYLDPIVWQEPQAYCDAPCILVFPPSQLPSSTTITMGKYTTSLLYGSTTVTNEVTKLVTTTTTLTLNLLTVTTNEISYSNVNISRNEETSSLWVEVSVPVPPVTVTLSDGNKGSTTRVLTLPAWPSITNGPPADNDGDDDDDDDDDDWASVPDPITTTAAPEETDPPVTTLPTWSTYPPYIVEPKEDNDDDDDDDDHGGGVIVKTSCKLWFFNICTSKIKFLRWTLPRGVYLEGFPPPDIIGPGPPPGSGPGPQFTIKPPMPPWPKITWHDGVSGRATCETESAEFCSTTITKSETLVGTSTSTITKTTSGCDTIYGCHLTDVEAIKTVTSGTCEPTDNPDTYDPQKPGCPAPAIVYPRDPENVGNIPQILSAYSDAVPVGLDSEDWTAFYWIPYLGVDTMAELRASGLPWMRRGVDEEWVDLDSSPGGKVPNDIIDTVPHAVLVDSLVDVDGDPDADANLLNDTIAQQTHWNELRADQYHVRDTEFWGPSQVSLPKNSIWGSPGSNSFDPAAPNNEKYTYNYDTADASDTYVYVIHDEGVWTSHPEFLERKFEYLNSGSNFGPQAKYTPSYKHGSGVAAQILGNKLGICPSCTVVMVTSNVPKNKKVPEWQVYPKEQLIAQLIDALDDIRSKGRKGKAVLNMSFSWVKDSMSDIFLLSFQSLLVKLDSEGVLIVASANNHAQTEGIEISRYPAKFADPNDKYGGLANMVVVSAADWKTQRAIFAQFGTYITTFAPGNDIACPGDPFLEQTPYRPCDGTSYGKSTILPTLKYRIEYPEFANFFFVAAPQVAALANYFRSVPSKWKSQLDKTANVKKLIQLFHRRFAVHGHSVDPTGRNPIIWNGQVGEHSCLRDSDSKEEWHKVCPNIDAELKDEPSNPGQPVTPCQGGQNGNPTKRQDDGGSCPLVPGGNGPGQNIDWHDGPSEPECEAEDHCGGEECQGYYCDPNPKEPHPPDYYDPKDPDNPHGPTKPEDIPKPIEPDEPEEPDEPDEPDEPEEPELGDMDPNNP</sequence>
<evidence type="ECO:0000313" key="5">
    <source>
        <dbReference type="EMBL" id="KAJ4353250.1"/>
    </source>
</evidence>
<feature type="compositionally biased region" description="Basic and acidic residues" evidence="3">
    <location>
        <begin position="1046"/>
        <end position="1078"/>
    </location>
</feature>
<dbReference type="GeneID" id="80908507"/>
<dbReference type="Gene3D" id="3.10.50.10">
    <property type="match status" value="1"/>
</dbReference>
<dbReference type="AlphaFoldDB" id="A0A9W8XM89"/>
<dbReference type="SUPFAM" id="SSF52743">
    <property type="entry name" value="Subtilisin-like"/>
    <property type="match status" value="1"/>
</dbReference>
<proteinExistence type="predicted"/>
<dbReference type="EMBL" id="JAPEUX010000004">
    <property type="protein sequence ID" value="KAJ4353250.1"/>
    <property type="molecule type" value="Genomic_DNA"/>
</dbReference>
<dbReference type="InterPro" id="IPR000209">
    <property type="entry name" value="Peptidase_S8/S53_dom"/>
</dbReference>
<name>A0A9W8XM89_9PLEO</name>
<feature type="compositionally biased region" description="Low complexity" evidence="3">
    <location>
        <begin position="251"/>
        <end position="269"/>
    </location>
</feature>
<organism evidence="5 6">
    <name type="scientific">Didymosphaeria variabile</name>
    <dbReference type="NCBI Taxonomy" id="1932322"/>
    <lineage>
        <taxon>Eukaryota</taxon>
        <taxon>Fungi</taxon>
        <taxon>Dikarya</taxon>
        <taxon>Ascomycota</taxon>
        <taxon>Pezizomycotina</taxon>
        <taxon>Dothideomycetes</taxon>
        <taxon>Pleosporomycetidae</taxon>
        <taxon>Pleosporales</taxon>
        <taxon>Massarineae</taxon>
        <taxon>Didymosphaeriaceae</taxon>
        <taxon>Didymosphaeria</taxon>
    </lineage>
</organism>
<dbReference type="Pfam" id="PF00082">
    <property type="entry name" value="Peptidase_S8"/>
    <property type="match status" value="1"/>
</dbReference>
<gene>
    <name evidence="5" type="ORF">N0V89_004977</name>
</gene>
<evidence type="ECO:0000313" key="6">
    <source>
        <dbReference type="Proteomes" id="UP001140513"/>
    </source>
</evidence>
<dbReference type="Gene3D" id="3.40.50.200">
    <property type="entry name" value="Peptidase S8/S53 domain"/>
    <property type="match status" value="1"/>
</dbReference>
<dbReference type="RefSeq" id="XP_056071024.1">
    <property type="nucleotide sequence ID" value="XM_056213757.1"/>
</dbReference>
<feature type="compositionally biased region" description="Acidic residues" evidence="3">
    <location>
        <begin position="234"/>
        <end position="247"/>
    </location>
</feature>
<dbReference type="InterPro" id="IPR029070">
    <property type="entry name" value="Chitinase_insertion_sf"/>
</dbReference>
<feature type="compositionally biased region" description="Acidic residues" evidence="3">
    <location>
        <begin position="285"/>
        <end position="295"/>
    </location>
</feature>
<dbReference type="GO" id="GO:0004252">
    <property type="term" value="F:serine-type endopeptidase activity"/>
    <property type="evidence" value="ECO:0007669"/>
    <property type="project" value="InterPro"/>
</dbReference>
<evidence type="ECO:0000256" key="3">
    <source>
        <dbReference type="SAM" id="MobiDB-lite"/>
    </source>
</evidence>
<dbReference type="Gene3D" id="3.20.20.80">
    <property type="entry name" value="Glycosidases"/>
    <property type="match status" value="1"/>
</dbReference>
<dbReference type="GO" id="GO:0008061">
    <property type="term" value="F:chitin binding"/>
    <property type="evidence" value="ECO:0007669"/>
    <property type="project" value="UniProtKB-KW"/>
</dbReference>
<dbReference type="SUPFAM" id="SSF54556">
    <property type="entry name" value="Chitinase insertion domain"/>
    <property type="match status" value="1"/>
</dbReference>
<keyword evidence="1" id="KW-0147">Chitin-binding</keyword>